<dbReference type="KEGG" id="mhey:H2LOC_008960"/>
<accession>A0A6B8KH96</accession>
<dbReference type="RefSeq" id="WP_136496091.1">
    <property type="nucleotide sequence ID" value="NZ_CP046052.1"/>
</dbReference>
<dbReference type="OrthoDB" id="8559912at2"/>
<proteinExistence type="predicted"/>
<sequence length="150" mass="15498">MHTLKTDLSIALALMALSTSPAAAQTARATPEWATLPAPQVPYISTQGTNTPCYNSQCIVTFPAAPAGKRLVVTSVTAQLSAAISDVVLLEGNGFEVFATKSSPYSNFLTANVLDYFGPGVAPTARVYSGSAPSSLSIIVTIAGYTEAQP</sequence>
<dbReference type="Proteomes" id="UP000309061">
    <property type="component" value="Chromosome"/>
</dbReference>
<organism evidence="2 3">
    <name type="scientific">Methylocystis heyeri</name>
    <dbReference type="NCBI Taxonomy" id="391905"/>
    <lineage>
        <taxon>Bacteria</taxon>
        <taxon>Pseudomonadati</taxon>
        <taxon>Pseudomonadota</taxon>
        <taxon>Alphaproteobacteria</taxon>
        <taxon>Hyphomicrobiales</taxon>
        <taxon>Methylocystaceae</taxon>
        <taxon>Methylocystis</taxon>
    </lineage>
</organism>
<evidence type="ECO:0000313" key="3">
    <source>
        <dbReference type="Proteomes" id="UP000309061"/>
    </source>
</evidence>
<evidence type="ECO:0000313" key="2">
    <source>
        <dbReference type="EMBL" id="QGM45820.1"/>
    </source>
</evidence>
<keyword evidence="1" id="KW-0732">Signal</keyword>
<reference evidence="2 3" key="1">
    <citation type="submission" date="2019-11" db="EMBL/GenBank/DDBJ databases">
        <title>The genome sequence of Methylocystis heyeri.</title>
        <authorList>
            <person name="Oshkin I.Y."/>
            <person name="Miroshnikov K."/>
            <person name="Dedysh S.N."/>
        </authorList>
    </citation>
    <scope>NUCLEOTIDE SEQUENCE [LARGE SCALE GENOMIC DNA]</scope>
    <source>
        <strain evidence="2 3">H2</strain>
    </source>
</reference>
<gene>
    <name evidence="2" type="ORF">H2LOC_008960</name>
</gene>
<protein>
    <submittedName>
        <fullName evidence="2">Uncharacterized protein</fullName>
    </submittedName>
</protein>
<feature type="chain" id="PRO_5025415468" evidence="1">
    <location>
        <begin position="24"/>
        <end position="150"/>
    </location>
</feature>
<evidence type="ECO:0000256" key="1">
    <source>
        <dbReference type="SAM" id="SignalP"/>
    </source>
</evidence>
<dbReference type="EMBL" id="CP046052">
    <property type="protein sequence ID" value="QGM45820.1"/>
    <property type="molecule type" value="Genomic_DNA"/>
</dbReference>
<name>A0A6B8KH96_9HYPH</name>
<feature type="signal peptide" evidence="1">
    <location>
        <begin position="1"/>
        <end position="23"/>
    </location>
</feature>
<dbReference type="AlphaFoldDB" id="A0A6B8KH96"/>
<keyword evidence="3" id="KW-1185">Reference proteome</keyword>